<keyword evidence="1" id="KW-1133">Transmembrane helix</keyword>
<keyword evidence="1" id="KW-0472">Membrane</keyword>
<feature type="transmembrane region" description="Helical" evidence="1">
    <location>
        <begin position="133"/>
        <end position="151"/>
    </location>
</feature>
<feature type="transmembrane region" description="Helical" evidence="1">
    <location>
        <begin position="26"/>
        <end position="47"/>
    </location>
</feature>
<dbReference type="PANTHER" id="PTHR35797">
    <property type="entry name" value="PROTEASE-RELATED"/>
    <property type="match status" value="1"/>
</dbReference>
<accession>A0A0F9PCU7</accession>
<sequence length="285" mass="32126">MISENKEVINENPKLKINNTNNRKNLIIFFLLSFALMTITVFIQIGVRILTDNYFKDMFFAILAITTPTISAIIISGLTDGLQGIKNLFSGFKIWKVNFLWYFAGLILIIAPLIFALFYLLFGGIAPGPAPSYTFAIFLLDLFIALISGPLNEEAGWRGYALPRLQSRFSALTSSIILGILWGFWHLPLYLVENRLPFYIFIFLNIVLSIIITWGYNNTNGSLVIAVFFHFCFNFVGTFITGKLGLLPTMIFYLAGGILIGLYVIIVIVYYGPERLSRKPNVKTG</sequence>
<dbReference type="GO" id="GO:0080120">
    <property type="term" value="P:CAAX-box protein maturation"/>
    <property type="evidence" value="ECO:0007669"/>
    <property type="project" value="UniProtKB-ARBA"/>
</dbReference>
<feature type="domain" description="CAAX prenyl protease 2/Lysostaphin resistance protein A-like" evidence="2">
    <location>
        <begin position="138"/>
        <end position="236"/>
    </location>
</feature>
<reference evidence="3" key="1">
    <citation type="journal article" date="2015" name="Nature">
        <title>Complex archaea that bridge the gap between prokaryotes and eukaryotes.</title>
        <authorList>
            <person name="Spang A."/>
            <person name="Saw J.H."/>
            <person name="Jorgensen S.L."/>
            <person name="Zaremba-Niedzwiedzka K."/>
            <person name="Martijn J."/>
            <person name="Lind A.E."/>
            <person name="van Eijk R."/>
            <person name="Schleper C."/>
            <person name="Guy L."/>
            <person name="Ettema T.J."/>
        </authorList>
    </citation>
    <scope>NUCLEOTIDE SEQUENCE</scope>
</reference>
<dbReference type="InterPro" id="IPR042150">
    <property type="entry name" value="MmRce1-like"/>
</dbReference>
<proteinExistence type="predicted"/>
<feature type="transmembrane region" description="Helical" evidence="1">
    <location>
        <begin position="198"/>
        <end position="216"/>
    </location>
</feature>
<dbReference type="AlphaFoldDB" id="A0A0F9PCU7"/>
<gene>
    <name evidence="3" type="ORF">LCGC14_0859040</name>
</gene>
<keyword evidence="1" id="KW-0812">Transmembrane</keyword>
<feature type="transmembrane region" description="Helical" evidence="1">
    <location>
        <begin position="59"/>
        <end position="78"/>
    </location>
</feature>
<evidence type="ECO:0000259" key="2">
    <source>
        <dbReference type="Pfam" id="PF02517"/>
    </source>
</evidence>
<feature type="transmembrane region" description="Helical" evidence="1">
    <location>
        <begin position="223"/>
        <end position="244"/>
    </location>
</feature>
<feature type="transmembrane region" description="Helical" evidence="1">
    <location>
        <begin position="250"/>
        <end position="271"/>
    </location>
</feature>
<dbReference type="EMBL" id="LAZR01002600">
    <property type="protein sequence ID" value="KKN27979.1"/>
    <property type="molecule type" value="Genomic_DNA"/>
</dbReference>
<dbReference type="InterPro" id="IPR003675">
    <property type="entry name" value="Rce1/LyrA-like_dom"/>
</dbReference>
<dbReference type="GO" id="GO:0004175">
    <property type="term" value="F:endopeptidase activity"/>
    <property type="evidence" value="ECO:0007669"/>
    <property type="project" value="UniProtKB-ARBA"/>
</dbReference>
<feature type="transmembrane region" description="Helical" evidence="1">
    <location>
        <begin position="99"/>
        <end position="121"/>
    </location>
</feature>
<evidence type="ECO:0000313" key="3">
    <source>
        <dbReference type="EMBL" id="KKN27979.1"/>
    </source>
</evidence>
<dbReference type="Pfam" id="PF02517">
    <property type="entry name" value="Rce1-like"/>
    <property type="match status" value="1"/>
</dbReference>
<name>A0A0F9PCU7_9ZZZZ</name>
<organism evidence="3">
    <name type="scientific">marine sediment metagenome</name>
    <dbReference type="NCBI Taxonomy" id="412755"/>
    <lineage>
        <taxon>unclassified sequences</taxon>
        <taxon>metagenomes</taxon>
        <taxon>ecological metagenomes</taxon>
    </lineage>
</organism>
<dbReference type="PANTHER" id="PTHR35797:SF1">
    <property type="entry name" value="PROTEASE"/>
    <property type="match status" value="1"/>
</dbReference>
<protein>
    <recommendedName>
        <fullName evidence="2">CAAX prenyl protease 2/Lysostaphin resistance protein A-like domain-containing protein</fullName>
    </recommendedName>
</protein>
<comment type="caution">
    <text evidence="3">The sequence shown here is derived from an EMBL/GenBank/DDBJ whole genome shotgun (WGS) entry which is preliminary data.</text>
</comment>
<feature type="transmembrane region" description="Helical" evidence="1">
    <location>
        <begin position="171"/>
        <end position="192"/>
    </location>
</feature>
<evidence type="ECO:0000256" key="1">
    <source>
        <dbReference type="SAM" id="Phobius"/>
    </source>
</evidence>